<dbReference type="CDD" id="cd11301">
    <property type="entry name" value="Fut1_Fut2_like"/>
    <property type="match status" value="1"/>
</dbReference>
<dbReference type="GO" id="GO:0005975">
    <property type="term" value="P:carbohydrate metabolic process"/>
    <property type="evidence" value="ECO:0007669"/>
    <property type="project" value="InterPro"/>
</dbReference>
<evidence type="ECO:0000256" key="1">
    <source>
        <dbReference type="ARBA" id="ARBA00022676"/>
    </source>
</evidence>
<accession>A0A6C0HDH4</accession>
<dbReference type="GO" id="GO:0016020">
    <property type="term" value="C:membrane"/>
    <property type="evidence" value="ECO:0007669"/>
    <property type="project" value="InterPro"/>
</dbReference>
<sequence length="280" mass="33573">MGGLGNQLFQMFTTIAYGIRYSKKIIFSYTPTLTTGTIRSTYWEDFLQSIKPFTTFNNKHGLTNEMLLEFPQFRENGFEFKDIPHFNNPQIMLFGYYQSYKYFENEKDSIFSLIRLRKQQENIKEEFPVLDTDDMHQISMHFRLGDYKHIQECHPLMPYEYYEKSLDTILQHRNLDRYIVFYFCQSEDNEVVSMIIQKLKGRFTNVDFMKMDDSIPDWKQLLIMSCCNDNIIANSTFSWWGAYFNDKYDKIVCYPSLWFGPRMPNNTVDLFPPSWTKINI</sequence>
<organism evidence="3">
    <name type="scientific">viral metagenome</name>
    <dbReference type="NCBI Taxonomy" id="1070528"/>
    <lineage>
        <taxon>unclassified sequences</taxon>
        <taxon>metagenomes</taxon>
        <taxon>organismal metagenomes</taxon>
    </lineage>
</organism>
<keyword evidence="2" id="KW-0808">Transferase</keyword>
<evidence type="ECO:0000313" key="4">
    <source>
        <dbReference type="EMBL" id="QHU16695.1"/>
    </source>
</evidence>
<evidence type="ECO:0008006" key="5">
    <source>
        <dbReference type="Google" id="ProtNLM"/>
    </source>
</evidence>
<dbReference type="InterPro" id="IPR002516">
    <property type="entry name" value="Glyco_trans_11"/>
</dbReference>
<reference evidence="3" key="1">
    <citation type="journal article" date="2020" name="Nature">
        <title>Giant virus diversity and host interactions through global metagenomics.</title>
        <authorList>
            <person name="Schulz F."/>
            <person name="Roux S."/>
            <person name="Paez-Espino D."/>
            <person name="Jungbluth S."/>
            <person name="Walsh D.A."/>
            <person name="Denef V.J."/>
            <person name="McMahon K.D."/>
            <person name="Konstantinidis K.T."/>
            <person name="Eloe-Fadrosh E.A."/>
            <person name="Kyrpides N.C."/>
            <person name="Woyke T."/>
        </authorList>
    </citation>
    <scope>NUCLEOTIDE SEQUENCE</scope>
    <source>
        <strain evidence="3">GVMAG-M-3300023179-90</strain>
        <strain evidence="4">GVMAG-S-3300012000-53</strain>
    </source>
</reference>
<proteinExistence type="predicted"/>
<dbReference type="GO" id="GO:0008107">
    <property type="term" value="F:galactoside 2-alpha-L-fucosyltransferase activity"/>
    <property type="evidence" value="ECO:0007669"/>
    <property type="project" value="InterPro"/>
</dbReference>
<protein>
    <recommendedName>
        <fullName evidence="5">Alpha-1,2-fucosyltransferase</fullName>
    </recommendedName>
</protein>
<dbReference type="AlphaFoldDB" id="A0A6C0HDH4"/>
<dbReference type="PANTHER" id="PTHR11927:SF9">
    <property type="entry name" value="L-FUCOSYLTRANSFERASE"/>
    <property type="match status" value="1"/>
</dbReference>
<dbReference type="EMBL" id="MN739928">
    <property type="protein sequence ID" value="QHT78053.1"/>
    <property type="molecule type" value="Genomic_DNA"/>
</dbReference>
<dbReference type="PANTHER" id="PTHR11927">
    <property type="entry name" value="GALACTOSIDE 2-L-FUCOSYLTRANSFERASE"/>
    <property type="match status" value="1"/>
</dbReference>
<evidence type="ECO:0000313" key="3">
    <source>
        <dbReference type="EMBL" id="QHT78053.1"/>
    </source>
</evidence>
<name>A0A6C0HDH4_9ZZZZ</name>
<evidence type="ECO:0000256" key="2">
    <source>
        <dbReference type="ARBA" id="ARBA00022679"/>
    </source>
</evidence>
<keyword evidence="1" id="KW-0328">Glycosyltransferase</keyword>
<dbReference type="EMBL" id="MN740888">
    <property type="protein sequence ID" value="QHU16695.1"/>
    <property type="molecule type" value="Genomic_DNA"/>
</dbReference>
<dbReference type="Pfam" id="PF01531">
    <property type="entry name" value="Glyco_transf_11"/>
    <property type="match status" value="1"/>
</dbReference>